<dbReference type="Proteomes" id="UP000325081">
    <property type="component" value="Unassembled WGS sequence"/>
</dbReference>
<reference evidence="3" key="1">
    <citation type="journal article" date="2019" name="Curr. Biol.">
        <title>Genome Sequence of Striga asiatica Provides Insight into the Evolution of Plant Parasitism.</title>
        <authorList>
            <person name="Yoshida S."/>
            <person name="Kim S."/>
            <person name="Wafula E.K."/>
            <person name="Tanskanen J."/>
            <person name="Kim Y.M."/>
            <person name="Honaas L."/>
            <person name="Yang Z."/>
            <person name="Spallek T."/>
            <person name="Conn C.E."/>
            <person name="Ichihashi Y."/>
            <person name="Cheong K."/>
            <person name="Cui S."/>
            <person name="Der J.P."/>
            <person name="Gundlach H."/>
            <person name="Jiao Y."/>
            <person name="Hori C."/>
            <person name="Ishida J.K."/>
            <person name="Kasahara H."/>
            <person name="Kiba T."/>
            <person name="Kim M.S."/>
            <person name="Koo N."/>
            <person name="Laohavisit A."/>
            <person name="Lee Y.H."/>
            <person name="Lumba S."/>
            <person name="McCourt P."/>
            <person name="Mortimer J.C."/>
            <person name="Mutuku J.M."/>
            <person name="Nomura T."/>
            <person name="Sasaki-Sekimoto Y."/>
            <person name="Seto Y."/>
            <person name="Wang Y."/>
            <person name="Wakatake T."/>
            <person name="Sakakibara H."/>
            <person name="Demura T."/>
            <person name="Yamaguchi S."/>
            <person name="Yoneyama K."/>
            <person name="Manabe R.I."/>
            <person name="Nelson D.C."/>
            <person name="Schulman A.H."/>
            <person name="Timko M.P."/>
            <person name="dePamphilis C.W."/>
            <person name="Choi D."/>
            <person name="Shirasu K."/>
        </authorList>
    </citation>
    <scope>NUCLEOTIDE SEQUENCE [LARGE SCALE GENOMIC DNA]</scope>
    <source>
        <strain evidence="3">cv. UVA1</strain>
    </source>
</reference>
<gene>
    <name evidence="2" type="ORF">STAS_29810</name>
</gene>
<evidence type="ECO:0000256" key="1">
    <source>
        <dbReference type="SAM" id="MobiDB-lite"/>
    </source>
</evidence>
<dbReference type="InterPro" id="IPR021899">
    <property type="entry name" value="DUF3511"/>
</dbReference>
<organism evidence="2 3">
    <name type="scientific">Striga asiatica</name>
    <name type="common">Asiatic witchweed</name>
    <name type="synonym">Buchnera asiatica</name>
    <dbReference type="NCBI Taxonomy" id="4170"/>
    <lineage>
        <taxon>Eukaryota</taxon>
        <taxon>Viridiplantae</taxon>
        <taxon>Streptophyta</taxon>
        <taxon>Embryophyta</taxon>
        <taxon>Tracheophyta</taxon>
        <taxon>Spermatophyta</taxon>
        <taxon>Magnoliopsida</taxon>
        <taxon>eudicotyledons</taxon>
        <taxon>Gunneridae</taxon>
        <taxon>Pentapetalae</taxon>
        <taxon>asterids</taxon>
        <taxon>lamiids</taxon>
        <taxon>Lamiales</taxon>
        <taxon>Orobanchaceae</taxon>
        <taxon>Buchnereae</taxon>
        <taxon>Striga</taxon>
    </lineage>
</organism>
<feature type="compositionally biased region" description="Low complexity" evidence="1">
    <location>
        <begin position="51"/>
        <end position="63"/>
    </location>
</feature>
<evidence type="ECO:0000313" key="2">
    <source>
        <dbReference type="EMBL" id="GER52367.1"/>
    </source>
</evidence>
<dbReference type="PANTHER" id="PTHR33193:SF71">
    <property type="entry name" value="OS02G0223700 PROTEIN"/>
    <property type="match status" value="1"/>
</dbReference>
<evidence type="ECO:0000313" key="3">
    <source>
        <dbReference type="Proteomes" id="UP000325081"/>
    </source>
</evidence>
<accession>A0A5A7R6L0</accession>
<dbReference type="EMBL" id="BKCP01010292">
    <property type="protein sequence ID" value="GER52367.1"/>
    <property type="molecule type" value="Genomic_DNA"/>
</dbReference>
<dbReference type="PANTHER" id="PTHR33193">
    <property type="entry name" value="DOMAIN PROTEIN, PUTATIVE (DUF3511)-RELATED"/>
    <property type="match status" value="1"/>
</dbReference>
<keyword evidence="3" id="KW-1185">Reference proteome</keyword>
<feature type="compositionally biased region" description="Basic and acidic residues" evidence="1">
    <location>
        <begin position="40"/>
        <end position="50"/>
    </location>
</feature>
<dbReference type="OrthoDB" id="1655903at2759"/>
<dbReference type="Pfam" id="PF12023">
    <property type="entry name" value="DUF3511"/>
    <property type="match status" value="1"/>
</dbReference>
<proteinExistence type="predicted"/>
<comment type="caution">
    <text evidence="2">The sequence shown here is derived from an EMBL/GenBank/DDBJ whole genome shotgun (WGS) entry which is preliminary data.</text>
</comment>
<feature type="region of interest" description="Disordered" evidence="1">
    <location>
        <begin position="1"/>
        <end position="63"/>
    </location>
</feature>
<protein>
    <submittedName>
        <fullName evidence="2">Uncharacterized protein</fullName>
    </submittedName>
</protein>
<feature type="compositionally biased region" description="Polar residues" evidence="1">
    <location>
        <begin position="26"/>
        <end position="39"/>
    </location>
</feature>
<sequence>MEKFSRSKSTRDNPGGVYPSMRDLRSFSTSGYNPNQSRDFVSDNFKDMKTKNGNNNNSNNKSKIASCSTKNWNFNVDPELQRKKRVASYKAYSVEGKMKSSFRKSFRKM</sequence>
<name>A0A5A7R6L0_STRAF</name>
<feature type="compositionally biased region" description="Basic and acidic residues" evidence="1">
    <location>
        <begin position="1"/>
        <end position="11"/>
    </location>
</feature>
<dbReference type="AlphaFoldDB" id="A0A5A7R6L0"/>